<dbReference type="PANTHER" id="PTHR43736:SF1">
    <property type="entry name" value="DIHYDRONEOPTERIN TRIPHOSPHATE DIPHOSPHATASE"/>
    <property type="match status" value="1"/>
</dbReference>
<evidence type="ECO:0000313" key="2">
    <source>
        <dbReference type="EMBL" id="BBL72706.1"/>
    </source>
</evidence>
<sequence length="178" mass="19903">MTQPAKPTDPLQLFRFCPQCGQEGLQVRQVRSLNCPACGFRYFINSATAVGGFIFHGDKIIVAVRGEEPQKGKLDLPGGFVEFDEAADEGLRREIFEELQIEVTDVAYLGSSPNEYLFSGVTYKVTDIFYTCRADDISKIRPHDDVAEFRLMDPRDVDPADLSFPSVRAAFAMLLARL</sequence>
<accession>A0A8D5AM14</accession>
<dbReference type="CDD" id="cd04681">
    <property type="entry name" value="NUDIX_Hydrolase"/>
    <property type="match status" value="1"/>
</dbReference>
<evidence type="ECO:0000259" key="1">
    <source>
        <dbReference type="PROSITE" id="PS51462"/>
    </source>
</evidence>
<dbReference type="InterPro" id="IPR000086">
    <property type="entry name" value="NUDIX_hydrolase_dom"/>
</dbReference>
<name>A0A8D5AM14_9GAMM</name>
<organism evidence="2 3">
    <name type="scientific">Methylogaea oryzae</name>
    <dbReference type="NCBI Taxonomy" id="1295382"/>
    <lineage>
        <taxon>Bacteria</taxon>
        <taxon>Pseudomonadati</taxon>
        <taxon>Pseudomonadota</taxon>
        <taxon>Gammaproteobacteria</taxon>
        <taxon>Methylococcales</taxon>
        <taxon>Methylococcaceae</taxon>
        <taxon>Methylogaea</taxon>
    </lineage>
</organism>
<dbReference type="PANTHER" id="PTHR43736">
    <property type="entry name" value="ADP-RIBOSE PYROPHOSPHATASE"/>
    <property type="match status" value="1"/>
</dbReference>
<keyword evidence="3" id="KW-1185">Reference proteome</keyword>
<gene>
    <name evidence="2" type="ORF">MoryE10_33120</name>
</gene>
<evidence type="ECO:0000313" key="3">
    <source>
        <dbReference type="Proteomes" id="UP000824988"/>
    </source>
</evidence>
<dbReference type="KEGG" id="moz:MoryE10_33120"/>
<dbReference type="RefSeq" id="WP_221047715.1">
    <property type="nucleotide sequence ID" value="NZ_AP019782.1"/>
</dbReference>
<dbReference type="Proteomes" id="UP000824988">
    <property type="component" value="Chromosome"/>
</dbReference>
<dbReference type="AlphaFoldDB" id="A0A8D5AM14"/>
<protein>
    <submittedName>
        <fullName evidence="2">DNA mismatch repair protein MutT</fullName>
    </submittedName>
</protein>
<proteinExistence type="predicted"/>
<dbReference type="PROSITE" id="PS51462">
    <property type="entry name" value="NUDIX"/>
    <property type="match status" value="1"/>
</dbReference>
<dbReference type="EMBL" id="AP019782">
    <property type="protein sequence ID" value="BBL72706.1"/>
    <property type="molecule type" value="Genomic_DNA"/>
</dbReference>
<reference evidence="2" key="1">
    <citation type="submission" date="2019-06" db="EMBL/GenBank/DDBJ databases">
        <title>Complete genome sequence of Methylogaea oryzae strain JCM16910.</title>
        <authorList>
            <person name="Asakawa S."/>
        </authorList>
    </citation>
    <scope>NUCLEOTIDE SEQUENCE</scope>
    <source>
        <strain evidence="2">E10</strain>
    </source>
</reference>
<feature type="domain" description="Nudix hydrolase" evidence="1">
    <location>
        <begin position="45"/>
        <end position="175"/>
    </location>
</feature>
<dbReference type="Pfam" id="PF00293">
    <property type="entry name" value="NUDIX"/>
    <property type="match status" value="1"/>
</dbReference>